<evidence type="ECO:0000313" key="2">
    <source>
        <dbReference type="Proteomes" id="UP000235786"/>
    </source>
</evidence>
<proteinExistence type="predicted"/>
<evidence type="ECO:0000313" key="1">
    <source>
        <dbReference type="EMBL" id="PMD48719.1"/>
    </source>
</evidence>
<sequence>MPKSCHITQFLLRMAGSGNCVARVFCCWWWCCNSRRTMDRLSVKDCPLFTAQSIAGRPPRSLAAAWIAVSRR</sequence>
<keyword evidence="2" id="KW-1185">Reference proteome</keyword>
<reference evidence="1 2" key="1">
    <citation type="submission" date="2016-04" db="EMBL/GenBank/DDBJ databases">
        <title>A degradative enzymes factory behind the ericoid mycorrhizal symbiosis.</title>
        <authorList>
            <consortium name="DOE Joint Genome Institute"/>
            <person name="Martino E."/>
            <person name="Morin E."/>
            <person name="Grelet G."/>
            <person name="Kuo A."/>
            <person name="Kohler A."/>
            <person name="Daghino S."/>
            <person name="Barry K."/>
            <person name="Choi C."/>
            <person name="Cichocki N."/>
            <person name="Clum A."/>
            <person name="Copeland A."/>
            <person name="Hainaut M."/>
            <person name="Haridas S."/>
            <person name="Labutti K."/>
            <person name="Lindquist E."/>
            <person name="Lipzen A."/>
            <person name="Khouja H.-R."/>
            <person name="Murat C."/>
            <person name="Ohm R."/>
            <person name="Olson A."/>
            <person name="Spatafora J."/>
            <person name="Veneault-Fourrey C."/>
            <person name="Henrissat B."/>
            <person name="Grigoriev I."/>
            <person name="Martin F."/>
            <person name="Perotto S."/>
        </authorList>
    </citation>
    <scope>NUCLEOTIDE SEQUENCE [LARGE SCALE GENOMIC DNA]</scope>
    <source>
        <strain evidence="1 2">F</strain>
    </source>
</reference>
<dbReference type="AlphaFoldDB" id="A0A2J6SD85"/>
<gene>
    <name evidence="1" type="ORF">L207DRAFT_15347</name>
</gene>
<name>A0A2J6SD85_HYAVF</name>
<dbReference type="EMBL" id="KZ613937">
    <property type="protein sequence ID" value="PMD48719.1"/>
    <property type="molecule type" value="Genomic_DNA"/>
</dbReference>
<accession>A0A2J6SD85</accession>
<dbReference type="Proteomes" id="UP000235786">
    <property type="component" value="Unassembled WGS sequence"/>
</dbReference>
<organism evidence="1 2">
    <name type="scientific">Hyaloscypha variabilis (strain UAMH 11265 / GT02V1 / F)</name>
    <name type="common">Meliniomyces variabilis</name>
    <dbReference type="NCBI Taxonomy" id="1149755"/>
    <lineage>
        <taxon>Eukaryota</taxon>
        <taxon>Fungi</taxon>
        <taxon>Dikarya</taxon>
        <taxon>Ascomycota</taxon>
        <taxon>Pezizomycotina</taxon>
        <taxon>Leotiomycetes</taxon>
        <taxon>Helotiales</taxon>
        <taxon>Hyaloscyphaceae</taxon>
        <taxon>Hyaloscypha</taxon>
        <taxon>Hyaloscypha variabilis</taxon>
    </lineage>
</organism>
<protein>
    <submittedName>
        <fullName evidence="1">Uncharacterized protein</fullName>
    </submittedName>
</protein>